<keyword evidence="4" id="KW-1185">Reference proteome</keyword>
<accession>A0AAN9G5N1</accession>
<evidence type="ECO:0000256" key="1">
    <source>
        <dbReference type="SAM" id="MobiDB-lite"/>
    </source>
</evidence>
<dbReference type="Proteomes" id="UP001374579">
    <property type="component" value="Unassembled WGS sequence"/>
</dbReference>
<dbReference type="InterPro" id="IPR049012">
    <property type="entry name" value="Mutator_transp_dom"/>
</dbReference>
<dbReference type="Pfam" id="PF20700">
    <property type="entry name" value="Mutator"/>
    <property type="match status" value="2"/>
</dbReference>
<feature type="compositionally biased region" description="Basic and acidic residues" evidence="1">
    <location>
        <begin position="410"/>
        <end position="421"/>
    </location>
</feature>
<reference evidence="3 4" key="1">
    <citation type="submission" date="2024-02" db="EMBL/GenBank/DDBJ databases">
        <title>Chromosome-scale genome assembly of the rough periwinkle Littorina saxatilis.</title>
        <authorList>
            <person name="De Jode A."/>
            <person name="Faria R."/>
            <person name="Formenti G."/>
            <person name="Sims Y."/>
            <person name="Smith T.P."/>
            <person name="Tracey A."/>
            <person name="Wood J.M.D."/>
            <person name="Zagrodzka Z.B."/>
            <person name="Johannesson K."/>
            <person name="Butlin R.K."/>
            <person name="Leder E.H."/>
        </authorList>
    </citation>
    <scope>NUCLEOTIDE SEQUENCE [LARGE SCALE GENOMIC DNA]</scope>
    <source>
        <strain evidence="3">Snail1</strain>
        <tissue evidence="3">Muscle</tissue>
    </source>
</reference>
<feature type="domain" description="Mutator-like transposase" evidence="2">
    <location>
        <begin position="431"/>
        <end position="653"/>
    </location>
</feature>
<feature type="region of interest" description="Disordered" evidence="1">
    <location>
        <begin position="97"/>
        <end position="135"/>
    </location>
</feature>
<feature type="region of interest" description="Disordered" evidence="1">
    <location>
        <begin position="354"/>
        <end position="432"/>
    </location>
</feature>
<comment type="caution">
    <text evidence="3">The sequence shown here is derived from an EMBL/GenBank/DDBJ whole genome shotgun (WGS) entry which is preliminary data.</text>
</comment>
<feature type="domain" description="Mutator-like transposase" evidence="2">
    <location>
        <begin position="226"/>
        <end position="355"/>
    </location>
</feature>
<evidence type="ECO:0000313" key="4">
    <source>
        <dbReference type="Proteomes" id="UP001374579"/>
    </source>
</evidence>
<dbReference type="PANTHER" id="PTHR33309">
    <property type="entry name" value="KERATIN, ULTRA HIGH-SULFUR MATRIX PROTEIN-LIKE"/>
    <property type="match status" value="1"/>
</dbReference>
<feature type="compositionally biased region" description="Acidic residues" evidence="1">
    <location>
        <begin position="354"/>
        <end position="371"/>
    </location>
</feature>
<evidence type="ECO:0000259" key="2">
    <source>
        <dbReference type="Pfam" id="PF20700"/>
    </source>
</evidence>
<feature type="compositionally biased region" description="Basic residues" evidence="1">
    <location>
        <begin position="114"/>
        <end position="125"/>
    </location>
</feature>
<feature type="compositionally biased region" description="Low complexity" evidence="1">
    <location>
        <begin position="372"/>
        <end position="383"/>
    </location>
</feature>
<dbReference type="EMBL" id="JBAMIC010000014">
    <property type="protein sequence ID" value="KAK7096318.1"/>
    <property type="molecule type" value="Genomic_DNA"/>
</dbReference>
<name>A0AAN9G5N1_9CAEN</name>
<protein>
    <recommendedName>
        <fullName evidence="2">Mutator-like transposase domain-containing protein</fullName>
    </recommendedName>
</protein>
<sequence>MLGARLCSLLSPLSQTSTPGTEPASAKPQLEVFEALSRDKISDNDLIWKLGLKRSLVIGRELSGIYFGLRGHDFRHFRLVESLPFLRHHSNKMSNINEKTQKRKPTKKLWGGGKRSRRQHSKKAAQARWQSNDPDKHVLETEEQELEGFGVFEHTLFAHGDAEIPSCSHNLQAGQNIVQNGQPNEECSARKKMGLMKEYIDPANDNIVADDTDSNERCFMDLGTLKGLFSAVACQECGGSLDVAFGDKMGYSREIRLACQSCPFTRQQYSCQRIRGSTDVTVGFEVNDSMVMCFNELGCGEAAMRKFSAIMRIPGFAHRTYHRLSKKVGNAHSQVTANVLNAAVAAVRRTYADVNDDIDDNEENDNDDTGDTDSTNSSDVDSVASHDLAGDDHVMMHSDSNISSVEGDSDSDRGNFGDHNTDSGSSDEDDNDAIDNDIVDVWVSFDGTWHKRGFTSNYGVGIVIDVHTGLVLDFIVLSKYCHACALNKKRNMTDEEREEWKREHRPQCSKNYEGSSKGMEKEAALQMWGRSIRKNRMRYTYMLSDGDSVAFKAVSDANFYPVKKLECINHCDKRMGTALRKKAKEEKLGGRRHGALTAKTCNILQSYYRNAIVKNLNKPEEMKEAIWASFMHCMSTDDNPQHEKCPHGPDSWCFFNKAVASGVPPPPHKQNVGTPLAHHVAEAIRPIYDRMSHNTLLEKIQHGRTQNANECVNGQIWARCPKTIHVGAGRVNAAVASAVSHFNQGCSHLSQVLGELGVSPGVNLQQFETRQDLKRCKRGDLFGQVEIKRTRRAKGQAKRTNVIQIERQEGPTYGPGLLADTE</sequence>
<proteinExistence type="predicted"/>
<dbReference type="PANTHER" id="PTHR33309:SF3">
    <property type="entry name" value="CCHC-TYPE DOMAIN-CONTAINING PROTEIN"/>
    <property type="match status" value="1"/>
</dbReference>
<dbReference type="AlphaFoldDB" id="A0AAN9G5N1"/>
<evidence type="ECO:0000313" key="3">
    <source>
        <dbReference type="EMBL" id="KAK7096318.1"/>
    </source>
</evidence>
<organism evidence="3 4">
    <name type="scientific">Littorina saxatilis</name>
    <dbReference type="NCBI Taxonomy" id="31220"/>
    <lineage>
        <taxon>Eukaryota</taxon>
        <taxon>Metazoa</taxon>
        <taxon>Spiralia</taxon>
        <taxon>Lophotrochozoa</taxon>
        <taxon>Mollusca</taxon>
        <taxon>Gastropoda</taxon>
        <taxon>Caenogastropoda</taxon>
        <taxon>Littorinimorpha</taxon>
        <taxon>Littorinoidea</taxon>
        <taxon>Littorinidae</taxon>
        <taxon>Littorina</taxon>
    </lineage>
</organism>
<gene>
    <name evidence="3" type="ORF">V1264_005623</name>
</gene>